<name>A0ACB8AGR1_9AGAM</name>
<reference evidence="1" key="1">
    <citation type="journal article" date="2021" name="New Phytol.">
        <title>Evolutionary innovations through gain and loss of genes in the ectomycorrhizal Boletales.</title>
        <authorList>
            <person name="Wu G."/>
            <person name="Miyauchi S."/>
            <person name="Morin E."/>
            <person name="Kuo A."/>
            <person name="Drula E."/>
            <person name="Varga T."/>
            <person name="Kohler A."/>
            <person name="Feng B."/>
            <person name="Cao Y."/>
            <person name="Lipzen A."/>
            <person name="Daum C."/>
            <person name="Hundley H."/>
            <person name="Pangilinan J."/>
            <person name="Johnson J."/>
            <person name="Barry K."/>
            <person name="LaButti K."/>
            <person name="Ng V."/>
            <person name="Ahrendt S."/>
            <person name="Min B."/>
            <person name="Choi I.G."/>
            <person name="Park H."/>
            <person name="Plett J.M."/>
            <person name="Magnuson J."/>
            <person name="Spatafora J.W."/>
            <person name="Nagy L.G."/>
            <person name="Henrissat B."/>
            <person name="Grigoriev I.V."/>
            <person name="Yang Z.L."/>
            <person name="Xu J."/>
            <person name="Martin F.M."/>
        </authorList>
    </citation>
    <scope>NUCLEOTIDE SEQUENCE</scope>
    <source>
        <strain evidence="1">ATCC 28755</strain>
    </source>
</reference>
<keyword evidence="2" id="KW-1185">Reference proteome</keyword>
<accession>A0ACB8AGR1</accession>
<sequence length="615" mass="68173">MNRIKELVRKAEKDSQRSGATRREAFKQLIELTHSENSSLKSYAANNIKSFFSDFPDLEEDAINAVYDLCEDQDSAVRVDGYKAIVEVSRAQTKWVKRNADVLVQLLQSDEPNEVDVVKTALCEHLDMDPGVTLGVLCDQVIPPEEPLDEEEKYIRDRLRSLVIAFLTGEARSAIVQKYTEPPGTEAENVMVGELLTAISRLDTSNVEVIVKDILLSLPCYHPGSSRGTELLDSILQKVRGPLRERATDAKTLQTVEFYLSLADFVSVERRVASPAELLRFYCTSLTGKLVLQRFPQQAQIALVSHIADALPACLDESRIRPHVCSPEQFYVLQKQVVDACPILFEVLWEPKSFTSKQWRIVQILLSACKDRKERDKWLIPSHLVSAIRKFQSEPLAEQSSKEPGDIQGLIRSLVGQAPQVSSATRQVDAPPHLSNKSRPSIRRPEMPSAAVKRENGLPSAPSPIGGRQPLAGNATPQKRNILGPNEEVSQHKRARMDSNSAPREITPSLLSRMAESTQNPRVNAELPQRPRTNNARSSRDNTPRGASPLPDHPVGGYSIKGAANVLRDAEDRPIASRSSSLLDRMINSSGDVSMTSVNDGGGVRGRRQRGDLVK</sequence>
<evidence type="ECO:0000313" key="2">
    <source>
        <dbReference type="Proteomes" id="UP000790377"/>
    </source>
</evidence>
<evidence type="ECO:0000313" key="1">
    <source>
        <dbReference type="EMBL" id="KAH7912430.1"/>
    </source>
</evidence>
<organism evidence="1 2">
    <name type="scientific">Hygrophoropsis aurantiaca</name>
    <dbReference type="NCBI Taxonomy" id="72124"/>
    <lineage>
        <taxon>Eukaryota</taxon>
        <taxon>Fungi</taxon>
        <taxon>Dikarya</taxon>
        <taxon>Basidiomycota</taxon>
        <taxon>Agaricomycotina</taxon>
        <taxon>Agaricomycetes</taxon>
        <taxon>Agaricomycetidae</taxon>
        <taxon>Boletales</taxon>
        <taxon>Coniophorineae</taxon>
        <taxon>Hygrophoropsidaceae</taxon>
        <taxon>Hygrophoropsis</taxon>
    </lineage>
</organism>
<dbReference type="Proteomes" id="UP000790377">
    <property type="component" value="Unassembled WGS sequence"/>
</dbReference>
<proteinExistence type="predicted"/>
<protein>
    <submittedName>
        <fullName evidence="1">Apoptosis inhibitory protein 5-domain-containing protein</fullName>
    </submittedName>
</protein>
<dbReference type="EMBL" id="MU267652">
    <property type="protein sequence ID" value="KAH7912430.1"/>
    <property type="molecule type" value="Genomic_DNA"/>
</dbReference>
<comment type="caution">
    <text evidence="1">The sequence shown here is derived from an EMBL/GenBank/DDBJ whole genome shotgun (WGS) entry which is preliminary data.</text>
</comment>
<gene>
    <name evidence="1" type="ORF">BJ138DRAFT_1061185</name>
</gene>